<name>A0ABN9WY69_9DINO</name>
<comment type="caution">
    <text evidence="4">The sequence shown here is derived from an EMBL/GenBank/DDBJ whole genome shotgun (WGS) entry which is preliminary data.</text>
</comment>
<feature type="region of interest" description="Disordered" evidence="1">
    <location>
        <begin position="41"/>
        <end position="65"/>
    </location>
</feature>
<dbReference type="SUPFAM" id="SSF52087">
    <property type="entry name" value="CRAL/TRIO domain"/>
    <property type="match status" value="1"/>
</dbReference>
<dbReference type="InterPro" id="IPR051064">
    <property type="entry name" value="SEC14/CRAL-TRIO_domain"/>
</dbReference>
<keyword evidence="2" id="KW-0812">Transmembrane</keyword>
<dbReference type="PANTHER" id="PTHR23324:SF83">
    <property type="entry name" value="SEC14-LIKE PROTEIN 2"/>
    <property type="match status" value="1"/>
</dbReference>
<dbReference type="SUPFAM" id="SSF46938">
    <property type="entry name" value="CRAL/TRIO N-terminal domain"/>
    <property type="match status" value="1"/>
</dbReference>
<dbReference type="PROSITE" id="PS50191">
    <property type="entry name" value="CRAL_TRIO"/>
    <property type="match status" value="1"/>
</dbReference>
<reference evidence="4" key="1">
    <citation type="submission" date="2023-10" db="EMBL/GenBank/DDBJ databases">
        <authorList>
            <person name="Chen Y."/>
            <person name="Shah S."/>
            <person name="Dougan E. K."/>
            <person name="Thang M."/>
            <person name="Chan C."/>
        </authorList>
    </citation>
    <scope>NUCLEOTIDE SEQUENCE [LARGE SCALE GENOMIC DNA]</scope>
</reference>
<evidence type="ECO:0000313" key="5">
    <source>
        <dbReference type="Proteomes" id="UP001189429"/>
    </source>
</evidence>
<evidence type="ECO:0000256" key="2">
    <source>
        <dbReference type="SAM" id="Phobius"/>
    </source>
</evidence>
<organism evidence="4 5">
    <name type="scientific">Prorocentrum cordatum</name>
    <dbReference type="NCBI Taxonomy" id="2364126"/>
    <lineage>
        <taxon>Eukaryota</taxon>
        <taxon>Sar</taxon>
        <taxon>Alveolata</taxon>
        <taxon>Dinophyceae</taxon>
        <taxon>Prorocentrales</taxon>
        <taxon>Prorocentraceae</taxon>
        <taxon>Prorocentrum</taxon>
    </lineage>
</organism>
<dbReference type="PANTHER" id="PTHR23324">
    <property type="entry name" value="SEC14 RELATED PROTEIN"/>
    <property type="match status" value="1"/>
</dbReference>
<dbReference type="CDD" id="cd00170">
    <property type="entry name" value="SEC14"/>
    <property type="match status" value="1"/>
</dbReference>
<keyword evidence="2" id="KW-0472">Membrane</keyword>
<evidence type="ECO:0000256" key="1">
    <source>
        <dbReference type="SAM" id="MobiDB-lite"/>
    </source>
</evidence>
<gene>
    <name evidence="4" type="ORF">PCOR1329_LOCUS70512</name>
</gene>
<evidence type="ECO:0000259" key="3">
    <source>
        <dbReference type="PROSITE" id="PS50191"/>
    </source>
</evidence>
<feature type="region of interest" description="Disordered" evidence="1">
    <location>
        <begin position="419"/>
        <end position="444"/>
    </location>
</feature>
<dbReference type="SMART" id="SM01100">
    <property type="entry name" value="CRAL_TRIO_N"/>
    <property type="match status" value="1"/>
</dbReference>
<protein>
    <recommendedName>
        <fullName evidence="3">CRAL-TRIO domain-containing protein</fullName>
    </recommendedName>
</protein>
<keyword evidence="5" id="KW-1185">Reference proteome</keyword>
<feature type="domain" description="CRAL-TRIO" evidence="3">
    <location>
        <begin position="196"/>
        <end position="365"/>
    </location>
</feature>
<feature type="compositionally biased region" description="Low complexity" evidence="1">
    <location>
        <begin position="419"/>
        <end position="428"/>
    </location>
</feature>
<dbReference type="InterPro" id="IPR001251">
    <property type="entry name" value="CRAL-TRIO_dom"/>
</dbReference>
<dbReference type="Gene3D" id="3.40.525.10">
    <property type="entry name" value="CRAL-TRIO lipid binding domain"/>
    <property type="match status" value="1"/>
</dbReference>
<dbReference type="InterPro" id="IPR011074">
    <property type="entry name" value="CRAL/TRIO_N_dom"/>
</dbReference>
<feature type="transmembrane region" description="Helical" evidence="2">
    <location>
        <begin position="12"/>
        <end position="34"/>
    </location>
</feature>
<accession>A0ABN9WY69</accession>
<dbReference type="SMART" id="SM00516">
    <property type="entry name" value="SEC14"/>
    <property type="match status" value="1"/>
</dbReference>
<sequence length="444" mass="48604">MADLVSQARDAYFATTGSGAAVVTVATLLLWHWLRQRQQHSKSGVQHTDRRSATAALEKQSGQRVGGSTAAQDAVACWALGIGRYKHCGLRGDPMASTELPVLSRTNIDIPLPELGAERREKVDSLSRRVEDLTELAMKGPGLGGHRTDGSTLVRYLRGNKWNVDKAEKQLRAAASWRQQGDMDRIFTSWDLEAYERCLAPWWLSGGLLGHGKHGQPVAIERIGHCRFPDLVKAMPWEVLLRIDIVFCNRLLGALEEDALRRGKPLAPALIIIDVHGFGLDQAQFQAARTLARIVKSRNLLLTEVTDKVLIIGAPPVFQRAWSLFNYLLDPGTRDKFEVVGGAEDTLQVLRQYLDDDVIPEYLGGKFHIGGDPECSLQLAPGGPPPQQAIDRLLELTVCNGVVLPAAKECLAKAASCSSRSTSPRSAAGPTQEEDAKPRWCCGT</sequence>
<dbReference type="EMBL" id="CAUYUJ010019319">
    <property type="protein sequence ID" value="CAK0890217.1"/>
    <property type="molecule type" value="Genomic_DNA"/>
</dbReference>
<dbReference type="Proteomes" id="UP001189429">
    <property type="component" value="Unassembled WGS sequence"/>
</dbReference>
<proteinExistence type="predicted"/>
<dbReference type="InterPro" id="IPR036273">
    <property type="entry name" value="CRAL/TRIO_N_dom_sf"/>
</dbReference>
<keyword evidence="2" id="KW-1133">Transmembrane helix</keyword>
<dbReference type="InterPro" id="IPR036865">
    <property type="entry name" value="CRAL-TRIO_dom_sf"/>
</dbReference>
<evidence type="ECO:0000313" key="4">
    <source>
        <dbReference type="EMBL" id="CAK0890217.1"/>
    </source>
</evidence>
<dbReference type="Pfam" id="PF00650">
    <property type="entry name" value="CRAL_TRIO"/>
    <property type="match status" value="1"/>
</dbReference>
<dbReference type="Pfam" id="PF03765">
    <property type="entry name" value="CRAL_TRIO_N"/>
    <property type="match status" value="1"/>
</dbReference>